<evidence type="ECO:0000256" key="6">
    <source>
        <dbReference type="ARBA" id="ARBA00022786"/>
    </source>
</evidence>
<evidence type="ECO:0000256" key="5">
    <source>
        <dbReference type="ARBA" id="ARBA00022771"/>
    </source>
</evidence>
<dbReference type="PaxDb" id="121845-A0A3Q0IU56"/>
<feature type="compositionally biased region" description="Polar residues" evidence="9">
    <location>
        <begin position="130"/>
        <end position="143"/>
    </location>
</feature>
<feature type="domain" description="SP-RING-type" evidence="10">
    <location>
        <begin position="441"/>
        <end position="511"/>
    </location>
</feature>
<protein>
    <submittedName>
        <fullName evidence="13">E3 SUMO-protein ligase PIAS3-like isoform X1</fullName>
    </submittedName>
    <submittedName>
        <fullName evidence="14">E3 SUMO-protein ligase PIAS3-like isoform X2</fullName>
    </submittedName>
</protein>
<dbReference type="KEGG" id="dci:103509716"/>
<dbReference type="InterPro" id="IPR038654">
    <property type="entry name" value="PINIT_sf"/>
</dbReference>
<keyword evidence="7" id="KW-0862">Zinc</keyword>
<evidence type="ECO:0000313" key="14">
    <source>
        <dbReference type="RefSeq" id="XP_026679802.1"/>
    </source>
</evidence>
<evidence type="ECO:0000313" key="12">
    <source>
        <dbReference type="Proteomes" id="UP000079169"/>
    </source>
</evidence>
<proteinExistence type="inferred from homology"/>
<dbReference type="AlphaFoldDB" id="A0A3Q0IU56"/>
<dbReference type="Pfam" id="PF14324">
    <property type="entry name" value="PINIT"/>
    <property type="match status" value="1"/>
</dbReference>
<gene>
    <name evidence="13 14" type="primary">LOC103509716</name>
</gene>
<keyword evidence="4" id="KW-0479">Metal-binding</keyword>
<evidence type="ECO:0000256" key="2">
    <source>
        <dbReference type="ARBA" id="ARBA00005383"/>
    </source>
</evidence>
<dbReference type="InterPro" id="IPR013083">
    <property type="entry name" value="Znf_RING/FYVE/PHD"/>
</dbReference>
<keyword evidence="6" id="KW-0833">Ubl conjugation pathway</keyword>
<evidence type="ECO:0000259" key="10">
    <source>
        <dbReference type="PROSITE" id="PS51044"/>
    </source>
</evidence>
<reference evidence="13 14" key="1">
    <citation type="submission" date="2025-04" db="UniProtKB">
        <authorList>
            <consortium name="RefSeq"/>
        </authorList>
    </citation>
    <scope>IDENTIFICATION</scope>
</reference>
<dbReference type="FunFam" id="2.60.120.780:FF:000001">
    <property type="entry name" value="E3 SUMO-protein ligase PIAS2 isoform X1"/>
    <property type="match status" value="1"/>
</dbReference>
<feature type="region of interest" description="Disordered" evidence="9">
    <location>
        <begin position="122"/>
        <end position="185"/>
    </location>
</feature>
<keyword evidence="12" id="KW-1185">Reference proteome</keyword>
<name>A0A3Q0IU56_DIACI</name>
<dbReference type="STRING" id="121845.A0A3Q0IU56"/>
<dbReference type="PANTHER" id="PTHR10782:SF94">
    <property type="entry name" value="SUPPRESSOR OF VARIEGATION 2-10, ISOFORM I"/>
    <property type="match status" value="1"/>
</dbReference>
<dbReference type="PROSITE" id="PS51044">
    <property type="entry name" value="ZF_SP_RING"/>
    <property type="match status" value="1"/>
</dbReference>
<dbReference type="InterPro" id="IPR004181">
    <property type="entry name" value="Znf_MIZ"/>
</dbReference>
<dbReference type="UniPathway" id="UPA00886"/>
<feature type="compositionally biased region" description="Polar residues" evidence="9">
    <location>
        <begin position="175"/>
        <end position="185"/>
    </location>
</feature>
<feature type="compositionally biased region" description="Polar residues" evidence="9">
    <location>
        <begin position="152"/>
        <end position="165"/>
    </location>
</feature>
<keyword evidence="3" id="KW-0808">Transferase</keyword>
<organism evidence="12 13">
    <name type="scientific">Diaphorina citri</name>
    <name type="common">Asian citrus psyllid</name>
    <dbReference type="NCBI Taxonomy" id="121845"/>
    <lineage>
        <taxon>Eukaryota</taxon>
        <taxon>Metazoa</taxon>
        <taxon>Ecdysozoa</taxon>
        <taxon>Arthropoda</taxon>
        <taxon>Hexapoda</taxon>
        <taxon>Insecta</taxon>
        <taxon>Pterygota</taxon>
        <taxon>Neoptera</taxon>
        <taxon>Paraneoptera</taxon>
        <taxon>Hemiptera</taxon>
        <taxon>Sternorrhyncha</taxon>
        <taxon>Psylloidea</taxon>
        <taxon>Psyllidae</taxon>
        <taxon>Diaphorininae</taxon>
        <taxon>Diaphorina</taxon>
    </lineage>
</organism>
<evidence type="ECO:0000259" key="11">
    <source>
        <dbReference type="PROSITE" id="PS51466"/>
    </source>
</evidence>
<dbReference type="PROSITE" id="PS51466">
    <property type="entry name" value="PINIT"/>
    <property type="match status" value="1"/>
</dbReference>
<sequence length="511" mass="57827">MAAQKLFDIDVIKNIDIESKIRGLPLAHLKAILKQVNEPNTGKKNQLTKQVLQLTKKPHPEIIHLVEVHFKAYRLHKEVLLQIKNKEKSEATKELTKVATGVAAPTDLTILDHEAPQALSCVQEDKDPDSSTVSQSSKNNPSEGKQARSEISHQFNSHTPSQASSPALEVRSPLSPISSNRNNRMSHQPYYSQRLQQQQKQAQMAQQAAVLSLQQQNHGNMYQAGGASIPHYYMRPMANPAPLGPKLPDRHPAVKFKVLPFFDMKHELIPISSLQPTNTSSRNQEVSFQFKLTNQQAAELGENREIIPGVRNDWHYQVQLRIASLNTTTEQDDHYPPNLAIKVNQRAVQLPNPIPSRVQNKEPIRPSRPLNISPLCKICPFVMNIITVNWTYEFNNNDFYVMKVEIVKKLTSTDLLDRLKNKGIKPVEYTTKIIREKLSETDCEIATDTLQVNLACPLSRTRMTIPCRASTCTHLQCFDAIAYLQMNEKKQTWVCPVCNQACQYGNLFIDG</sequence>
<dbReference type="Gene3D" id="2.60.120.780">
    <property type="entry name" value="PINIT domain"/>
    <property type="match status" value="1"/>
</dbReference>
<comment type="pathway">
    <text evidence="1">Protein modification; protein sumoylation.</text>
</comment>
<dbReference type="Proteomes" id="UP000079169">
    <property type="component" value="Unplaced"/>
</dbReference>
<dbReference type="GeneID" id="103509716"/>
<dbReference type="GO" id="GO:0003712">
    <property type="term" value="F:transcription coregulator activity"/>
    <property type="evidence" value="ECO:0007669"/>
    <property type="project" value="TreeGrafter"/>
</dbReference>
<dbReference type="GO" id="GO:0000785">
    <property type="term" value="C:chromatin"/>
    <property type="evidence" value="ECO:0007669"/>
    <property type="project" value="TreeGrafter"/>
</dbReference>
<feature type="domain" description="PINIT" evidence="11">
    <location>
        <begin position="235"/>
        <end position="410"/>
    </location>
</feature>
<dbReference type="PANTHER" id="PTHR10782">
    <property type="entry name" value="ZINC FINGER MIZ DOMAIN-CONTAINING PROTEIN"/>
    <property type="match status" value="1"/>
</dbReference>
<dbReference type="GO" id="GO:0008270">
    <property type="term" value="F:zinc ion binding"/>
    <property type="evidence" value="ECO:0007669"/>
    <property type="project" value="UniProtKB-KW"/>
</dbReference>
<evidence type="ECO:0000256" key="7">
    <source>
        <dbReference type="ARBA" id="ARBA00022833"/>
    </source>
</evidence>
<keyword evidence="5 8" id="KW-0863">Zinc-finger</keyword>
<evidence type="ECO:0000256" key="1">
    <source>
        <dbReference type="ARBA" id="ARBA00004718"/>
    </source>
</evidence>
<dbReference type="GO" id="GO:0061665">
    <property type="term" value="F:SUMO ligase activity"/>
    <property type="evidence" value="ECO:0007669"/>
    <property type="project" value="TreeGrafter"/>
</dbReference>
<dbReference type="RefSeq" id="XP_026679802.1">
    <property type="nucleotide sequence ID" value="XM_026824001.1"/>
</dbReference>
<dbReference type="GO" id="GO:0016925">
    <property type="term" value="P:protein sumoylation"/>
    <property type="evidence" value="ECO:0007669"/>
    <property type="project" value="UniProtKB-UniPathway"/>
</dbReference>
<evidence type="ECO:0000256" key="8">
    <source>
        <dbReference type="PROSITE-ProRule" id="PRU00452"/>
    </source>
</evidence>
<dbReference type="GO" id="GO:0006357">
    <property type="term" value="P:regulation of transcription by RNA polymerase II"/>
    <property type="evidence" value="ECO:0007669"/>
    <property type="project" value="TreeGrafter"/>
</dbReference>
<accession>A0A3Q0IU56</accession>
<evidence type="ECO:0000256" key="9">
    <source>
        <dbReference type="SAM" id="MobiDB-lite"/>
    </source>
</evidence>
<evidence type="ECO:0000256" key="4">
    <source>
        <dbReference type="ARBA" id="ARBA00022723"/>
    </source>
</evidence>
<dbReference type="Pfam" id="PF02891">
    <property type="entry name" value="zf-MIZ"/>
    <property type="match status" value="1"/>
</dbReference>
<evidence type="ECO:0000313" key="13">
    <source>
        <dbReference type="RefSeq" id="XP_026679801.1"/>
    </source>
</evidence>
<comment type="similarity">
    <text evidence="2">Belongs to the PIAS family.</text>
</comment>
<dbReference type="InterPro" id="IPR023321">
    <property type="entry name" value="PINIT"/>
</dbReference>
<evidence type="ECO:0000256" key="3">
    <source>
        <dbReference type="ARBA" id="ARBA00022679"/>
    </source>
</evidence>
<dbReference type="RefSeq" id="XP_026679801.1">
    <property type="nucleotide sequence ID" value="XM_026824000.1"/>
</dbReference>
<dbReference type="Gene3D" id="3.30.40.10">
    <property type="entry name" value="Zinc/RING finger domain, C3HC4 (zinc finger)"/>
    <property type="match status" value="1"/>
</dbReference>